<dbReference type="EMBL" id="PHWZ01000246">
    <property type="protein sequence ID" value="TEY53472.1"/>
    <property type="molecule type" value="Genomic_DNA"/>
</dbReference>
<dbReference type="OrthoDB" id="10549523at2759"/>
<evidence type="ECO:0000256" key="1">
    <source>
        <dbReference type="SAM" id="Phobius"/>
    </source>
</evidence>
<organism evidence="2 3">
    <name type="scientific">Botryotinia calthae</name>
    <dbReference type="NCBI Taxonomy" id="38488"/>
    <lineage>
        <taxon>Eukaryota</taxon>
        <taxon>Fungi</taxon>
        <taxon>Dikarya</taxon>
        <taxon>Ascomycota</taxon>
        <taxon>Pezizomycotina</taxon>
        <taxon>Leotiomycetes</taxon>
        <taxon>Helotiales</taxon>
        <taxon>Sclerotiniaceae</taxon>
        <taxon>Botryotinia</taxon>
    </lineage>
</organism>
<evidence type="ECO:0000313" key="2">
    <source>
        <dbReference type="EMBL" id="TEY53472.1"/>
    </source>
</evidence>
<accession>A0A4Y8CZJ5</accession>
<keyword evidence="1" id="KW-1133">Transmembrane helix</keyword>
<sequence>MQLEYQHICGMGPSKHTIGEHFKDNELKDGRHKFLNLLPYTPGPLSVPQPLGYTAHFPYKRTPGVQFVLERDSNASGRSAATDRGTSTTTTRASGNRFILVFVFIFLVGFWFIL</sequence>
<protein>
    <submittedName>
        <fullName evidence="2">Uncharacterized protein</fullName>
    </submittedName>
</protein>
<name>A0A4Y8CZJ5_9HELO</name>
<keyword evidence="3" id="KW-1185">Reference proteome</keyword>
<dbReference type="Proteomes" id="UP000297299">
    <property type="component" value="Unassembled WGS sequence"/>
</dbReference>
<feature type="transmembrane region" description="Helical" evidence="1">
    <location>
        <begin position="94"/>
        <end position="113"/>
    </location>
</feature>
<proteinExistence type="predicted"/>
<keyword evidence="1" id="KW-0812">Transmembrane</keyword>
<dbReference type="STRING" id="38488.A0A4Y8CZJ5"/>
<comment type="caution">
    <text evidence="2">The sequence shown here is derived from an EMBL/GenBank/DDBJ whole genome shotgun (WGS) entry which is preliminary data.</text>
</comment>
<keyword evidence="1" id="KW-0472">Membrane</keyword>
<gene>
    <name evidence="2" type="ORF">BOTCAL_0247g00040</name>
</gene>
<reference evidence="2 3" key="1">
    <citation type="submission" date="2017-11" db="EMBL/GenBank/DDBJ databases">
        <title>Comparative genomics of Botrytis spp.</title>
        <authorList>
            <person name="Valero-Jimenez C.A."/>
            <person name="Tapia P."/>
            <person name="Veloso J."/>
            <person name="Silva-Moreno E."/>
            <person name="Staats M."/>
            <person name="Valdes J.H."/>
            <person name="Van Kan J.A.L."/>
        </authorList>
    </citation>
    <scope>NUCLEOTIDE SEQUENCE [LARGE SCALE GENOMIC DNA]</scope>
    <source>
        <strain evidence="2 3">MUCL2830</strain>
    </source>
</reference>
<dbReference type="AlphaFoldDB" id="A0A4Y8CZJ5"/>
<evidence type="ECO:0000313" key="3">
    <source>
        <dbReference type="Proteomes" id="UP000297299"/>
    </source>
</evidence>